<feature type="transmembrane region" description="Helical" evidence="6">
    <location>
        <begin position="138"/>
        <end position="164"/>
    </location>
</feature>
<dbReference type="InterPro" id="IPR012858">
    <property type="entry name" value="DC_STAMP-like"/>
</dbReference>
<feature type="compositionally biased region" description="Acidic residues" evidence="5">
    <location>
        <begin position="786"/>
        <end position="802"/>
    </location>
</feature>
<accession>A0AAN9BQR0</accession>
<dbReference type="PANTHER" id="PTHR21041:SF17">
    <property type="entry name" value="E3 UBIQUITIN-PROTEIN LIGASE DCST1"/>
    <property type="match status" value="1"/>
</dbReference>
<evidence type="ECO:0000256" key="6">
    <source>
        <dbReference type="SAM" id="Phobius"/>
    </source>
</evidence>
<feature type="region of interest" description="Disordered" evidence="5">
    <location>
        <begin position="27"/>
        <end position="82"/>
    </location>
</feature>
<dbReference type="Pfam" id="PF07782">
    <property type="entry name" value="DC_STAMP"/>
    <property type="match status" value="1"/>
</dbReference>
<name>A0AAN9BQR0_9CAEN</name>
<organism evidence="9 10">
    <name type="scientific">Littorina saxatilis</name>
    <dbReference type="NCBI Taxonomy" id="31220"/>
    <lineage>
        <taxon>Eukaryota</taxon>
        <taxon>Metazoa</taxon>
        <taxon>Spiralia</taxon>
        <taxon>Lophotrochozoa</taxon>
        <taxon>Mollusca</taxon>
        <taxon>Gastropoda</taxon>
        <taxon>Caenogastropoda</taxon>
        <taxon>Littorinimorpha</taxon>
        <taxon>Littorinoidea</taxon>
        <taxon>Littorinidae</taxon>
        <taxon>Littorina</taxon>
    </lineage>
</organism>
<evidence type="ECO:0008006" key="11">
    <source>
        <dbReference type="Google" id="ProtNLM"/>
    </source>
</evidence>
<dbReference type="EMBL" id="JBAMIC010000003">
    <property type="protein sequence ID" value="KAK7110002.1"/>
    <property type="molecule type" value="Genomic_DNA"/>
</dbReference>
<comment type="subcellular location">
    <subcellularLocation>
        <location evidence="1">Membrane</location>
        <topology evidence="1">Multi-pass membrane protein</topology>
    </subcellularLocation>
</comment>
<dbReference type="Proteomes" id="UP001374579">
    <property type="component" value="Unassembled WGS sequence"/>
</dbReference>
<comment type="caution">
    <text evidence="9">The sequence shown here is derived from an EMBL/GenBank/DDBJ whole genome shotgun (WGS) entry which is preliminary data.</text>
</comment>
<evidence type="ECO:0000313" key="9">
    <source>
        <dbReference type="EMBL" id="KAK7110002.1"/>
    </source>
</evidence>
<evidence type="ECO:0000256" key="4">
    <source>
        <dbReference type="ARBA" id="ARBA00023136"/>
    </source>
</evidence>
<feature type="domain" description="E3 ubiquitin-protein ligase DCST1-like C-terminal" evidence="8">
    <location>
        <begin position="735"/>
        <end position="776"/>
    </location>
</feature>
<keyword evidence="3 6" id="KW-1133">Transmembrane helix</keyword>
<dbReference type="InterPro" id="IPR058842">
    <property type="entry name" value="DCST1_C"/>
</dbReference>
<evidence type="ECO:0000256" key="5">
    <source>
        <dbReference type="SAM" id="MobiDB-lite"/>
    </source>
</evidence>
<evidence type="ECO:0000259" key="8">
    <source>
        <dbReference type="Pfam" id="PF26037"/>
    </source>
</evidence>
<dbReference type="InterPro" id="IPR051856">
    <property type="entry name" value="CSR-E3_Ligase_Protein"/>
</dbReference>
<keyword evidence="2 6" id="KW-0812">Transmembrane</keyword>
<keyword evidence="4 6" id="KW-0472">Membrane</keyword>
<feature type="transmembrane region" description="Helical" evidence="6">
    <location>
        <begin position="635"/>
        <end position="655"/>
    </location>
</feature>
<sequence length="808" mass="91922">MSEETCSLCEISFSEEESVWSFNNNCSSQASDRSWSMQDRNWSAEDKSTKPLLSKKSKKSKAKKQPDKLSKKQSKSSFKDKKRKKGFIAFMRRLVKSNPSEHRMLKAALCFPLGVVFAGGLFLLVVQPLDLDPDVRNLVGSLAGLVLATGFAFSVQVRCIMLLVIPTFFSRAGRSLIAALAIILLLSGPVDNIVTNCREMARSLSCLAELLANHTLAKWKLRLNPLKETIQSLQEEGFMVQQISQTVKNAFGPITKELEDQSEVSEMEQDLKEVEEILGKSEKKAVQPPVQPALGISVNQVEEKHGAKDKMSQAEVIQEKWEKKMELRCEEVFGKAVIRCREWFGDLWDKCLSALWVLGYVLCLPLKMTFFCQLVKMVPGALGLDCDSMDVVEPGLGDTYQAAKDMINEVASGMKVNLQYRLTGAMEAGPNLMTAEKIRSSTMNEFESKARWANFLILLVKRALAFTFLLVFRTAHVYHSGYLTKFQHDNVYITSYFRRIDARRRAAGKQVLLPLKKSEKQTLVFPNSIKLMPREKTQVSSGAAVIVLRIVMTALVVYVDYLLVWIMDVIYRNSKMEYHQAGEHFVNITVTGAGFMADIVRMFLSSFNSHQKLDSITTNFVCLPEGKGMDTWRTVLVFAVYGGLFLFMLVEAFGLRLRRTICAFFYRKREKKRVLYLYNELLKKRKGYLRHMRHRIRKQIRKRTLKGQTGVLTALTLQFPRLCRCLKWLKSARESCLICEEPEGKTFQRCPTRGCGWGYCKECWKDIKYTCYACTGKQDGESGTDPSDENDDLSSDDSDVDNDNNFLH</sequence>
<dbReference type="Pfam" id="PF26037">
    <property type="entry name" value="zf-RING_DCST1_C"/>
    <property type="match status" value="1"/>
</dbReference>
<gene>
    <name evidence="9" type="ORF">V1264_013943</name>
</gene>
<keyword evidence="10" id="KW-1185">Reference proteome</keyword>
<feature type="compositionally biased region" description="Polar residues" evidence="5">
    <location>
        <begin position="27"/>
        <end position="41"/>
    </location>
</feature>
<proteinExistence type="predicted"/>
<evidence type="ECO:0000256" key="3">
    <source>
        <dbReference type="ARBA" id="ARBA00022989"/>
    </source>
</evidence>
<evidence type="ECO:0000256" key="2">
    <source>
        <dbReference type="ARBA" id="ARBA00022692"/>
    </source>
</evidence>
<evidence type="ECO:0000256" key="1">
    <source>
        <dbReference type="ARBA" id="ARBA00004141"/>
    </source>
</evidence>
<dbReference type="GO" id="GO:0016020">
    <property type="term" value="C:membrane"/>
    <property type="evidence" value="ECO:0007669"/>
    <property type="project" value="UniProtKB-SubCell"/>
</dbReference>
<feature type="transmembrane region" description="Helical" evidence="6">
    <location>
        <begin position="452"/>
        <end position="472"/>
    </location>
</feature>
<feature type="region of interest" description="Disordered" evidence="5">
    <location>
        <begin position="779"/>
        <end position="808"/>
    </location>
</feature>
<protein>
    <recommendedName>
        <fullName evidence="11">Dendritic cell-specific transmembrane protein-like domain-containing protein</fullName>
    </recommendedName>
</protein>
<feature type="transmembrane region" description="Helical" evidence="6">
    <location>
        <begin position="584"/>
        <end position="604"/>
    </location>
</feature>
<feature type="transmembrane region" description="Helical" evidence="6">
    <location>
        <begin position="539"/>
        <end position="564"/>
    </location>
</feature>
<dbReference type="PANTHER" id="PTHR21041">
    <property type="entry name" value="DENDRITIC CELL-SPECIFIC TRANSMEMBRANE PROTEIN"/>
    <property type="match status" value="1"/>
</dbReference>
<feature type="transmembrane region" description="Helical" evidence="6">
    <location>
        <begin position="104"/>
        <end position="126"/>
    </location>
</feature>
<reference evidence="9 10" key="1">
    <citation type="submission" date="2024-02" db="EMBL/GenBank/DDBJ databases">
        <title>Chromosome-scale genome assembly of the rough periwinkle Littorina saxatilis.</title>
        <authorList>
            <person name="De Jode A."/>
            <person name="Faria R."/>
            <person name="Formenti G."/>
            <person name="Sims Y."/>
            <person name="Smith T.P."/>
            <person name="Tracey A."/>
            <person name="Wood J.M.D."/>
            <person name="Zagrodzka Z.B."/>
            <person name="Johannesson K."/>
            <person name="Butlin R.K."/>
            <person name="Leder E.H."/>
        </authorList>
    </citation>
    <scope>NUCLEOTIDE SEQUENCE [LARGE SCALE GENOMIC DNA]</scope>
    <source>
        <strain evidence="9">Snail1</strain>
        <tissue evidence="9">Muscle</tissue>
    </source>
</reference>
<evidence type="ECO:0000259" key="7">
    <source>
        <dbReference type="Pfam" id="PF07782"/>
    </source>
</evidence>
<evidence type="ECO:0000313" key="10">
    <source>
        <dbReference type="Proteomes" id="UP001374579"/>
    </source>
</evidence>
<feature type="compositionally biased region" description="Basic residues" evidence="5">
    <location>
        <begin position="53"/>
        <end position="63"/>
    </location>
</feature>
<dbReference type="AlphaFoldDB" id="A0AAN9BQR0"/>
<feature type="domain" description="Dendritic cell-specific transmembrane protein-like" evidence="7">
    <location>
        <begin position="488"/>
        <end position="678"/>
    </location>
</feature>
<feature type="transmembrane region" description="Helical" evidence="6">
    <location>
        <begin position="176"/>
        <end position="194"/>
    </location>
</feature>